<gene>
    <name evidence="2" type="ORF">POL72_38215</name>
</gene>
<keyword evidence="1" id="KW-0732">Signal</keyword>
<feature type="signal peptide" evidence="1">
    <location>
        <begin position="1"/>
        <end position="27"/>
    </location>
</feature>
<proteinExistence type="predicted"/>
<comment type="caution">
    <text evidence="2">The sequence shown here is derived from an EMBL/GenBank/DDBJ whole genome shotgun (WGS) entry which is preliminary data.</text>
</comment>
<feature type="chain" id="PRO_5045721970" evidence="1">
    <location>
        <begin position="28"/>
        <end position="264"/>
    </location>
</feature>
<evidence type="ECO:0000256" key="1">
    <source>
        <dbReference type="SAM" id="SignalP"/>
    </source>
</evidence>
<name>A0ABT5CCE2_9BACT</name>
<dbReference type="Proteomes" id="UP001217485">
    <property type="component" value="Unassembled WGS sequence"/>
</dbReference>
<reference evidence="2 3" key="1">
    <citation type="submission" date="2023-01" db="EMBL/GenBank/DDBJ databases">
        <title>Minimal conservation of predation-associated metabolite biosynthetic gene clusters underscores biosynthetic potential of Myxococcota including descriptions for ten novel species: Archangium lansinium sp. nov., Myxococcus landrumus sp. nov., Nannocystis bai.</title>
        <authorList>
            <person name="Ahearne A."/>
            <person name="Stevens C."/>
            <person name="Dowd S."/>
        </authorList>
    </citation>
    <scope>NUCLEOTIDE SEQUENCE [LARGE SCALE GENOMIC DNA]</scope>
    <source>
        <strain evidence="2 3">WIWO2</strain>
    </source>
</reference>
<organism evidence="2 3">
    <name type="scientific">Sorangium atrum</name>
    <dbReference type="NCBI Taxonomy" id="2995308"/>
    <lineage>
        <taxon>Bacteria</taxon>
        <taxon>Pseudomonadati</taxon>
        <taxon>Myxococcota</taxon>
        <taxon>Polyangia</taxon>
        <taxon>Polyangiales</taxon>
        <taxon>Polyangiaceae</taxon>
        <taxon>Sorangium</taxon>
    </lineage>
</organism>
<protein>
    <submittedName>
        <fullName evidence="2">MXAN_2562 family outer membrane beta-barrel protein</fullName>
    </submittedName>
</protein>
<dbReference type="RefSeq" id="WP_272101762.1">
    <property type="nucleotide sequence ID" value="NZ_JAQNDK010000004.1"/>
</dbReference>
<dbReference type="NCBIfam" id="NF040596">
    <property type="entry name" value="MXAN_2562_fam"/>
    <property type="match status" value="1"/>
</dbReference>
<evidence type="ECO:0000313" key="2">
    <source>
        <dbReference type="EMBL" id="MDC0683628.1"/>
    </source>
</evidence>
<keyword evidence="3" id="KW-1185">Reference proteome</keyword>
<sequence length="264" mass="28404">MICHLRHQLVAGLAGGAALLAASVAGAQTSHGVGDWRQHDRSRIQREERYASPQSFAFELRFAPYSPQVDEEFSGAGPYGKTFGDGQNFYFGVEVDWLPLRIPYVGAIGPGLGWGYTSASAKAFVAGSDDRAEAEETSLTIMPMHLSAVLRADELMRKTGVPIVPYAKVGLGMGLWTTTSGPGTPKPDGVRGEGITWGTHLALGGMLALNWLDLRSASQLDETTGINHTYLFGEWMFANLDGLGSRPQMHVGTSTWVLGLAFDM</sequence>
<accession>A0ABT5CCE2</accession>
<evidence type="ECO:0000313" key="3">
    <source>
        <dbReference type="Proteomes" id="UP001217485"/>
    </source>
</evidence>
<dbReference type="EMBL" id="JAQNDK010000004">
    <property type="protein sequence ID" value="MDC0683628.1"/>
    <property type="molecule type" value="Genomic_DNA"/>
</dbReference>